<evidence type="ECO:0000313" key="3">
    <source>
        <dbReference type="Proteomes" id="UP000006867"/>
    </source>
</evidence>
<accession>A0ABM5LWI0</accession>
<protein>
    <recommendedName>
        <fullName evidence="4">Phospho-N-acetylmuramoyl-pentapeptide-transferase</fullName>
    </recommendedName>
</protein>
<feature type="transmembrane region" description="Helical" evidence="1">
    <location>
        <begin position="6"/>
        <end position="23"/>
    </location>
</feature>
<keyword evidence="1" id="KW-0812">Transmembrane</keyword>
<evidence type="ECO:0000256" key="1">
    <source>
        <dbReference type="SAM" id="Phobius"/>
    </source>
</evidence>
<sequence length="41" mass="4573">MQIATLVLTGLLLYTLVVFPLFVPVMKRIFAGRTGGRLHTK</sequence>
<evidence type="ECO:0000313" key="2">
    <source>
        <dbReference type="EMBL" id="ADP32199.1"/>
    </source>
</evidence>
<evidence type="ECO:0008006" key="4">
    <source>
        <dbReference type="Google" id="ProtNLM"/>
    </source>
</evidence>
<keyword evidence="1" id="KW-1133">Transmembrane helix</keyword>
<proteinExistence type="predicted"/>
<keyword evidence="3" id="KW-1185">Reference proteome</keyword>
<gene>
    <name evidence="2" type="ordered locus">BATR1942_06225</name>
</gene>
<name>A0ABM5LWI0_BACA1</name>
<keyword evidence="1" id="KW-0472">Membrane</keyword>
<dbReference type="Proteomes" id="UP000006867">
    <property type="component" value="Chromosome"/>
</dbReference>
<dbReference type="EMBL" id="CP002207">
    <property type="protein sequence ID" value="ADP32199.1"/>
    <property type="molecule type" value="Genomic_DNA"/>
</dbReference>
<reference evidence="2 3" key="1">
    <citation type="journal article" date="2011" name="Front. Microbiol.">
        <title>Genomic signatures of strain selection and enhancement in Bacillus atrophaeus var. globigii, a historical biowarfare simulant.</title>
        <authorList>
            <person name="Gibbons H.S."/>
            <person name="Broomall S.M."/>
            <person name="McNew L.A."/>
            <person name="Daligault H."/>
            <person name="Chapman C."/>
            <person name="Bruce D."/>
            <person name="Karavis M."/>
            <person name="Krepps M."/>
            <person name="McGregor P.A."/>
            <person name="Hong C."/>
            <person name="Park K.H."/>
            <person name="Akmal A."/>
            <person name="Feldman A."/>
            <person name="Lin J.S."/>
            <person name="Chang W.E."/>
            <person name="Higgs B.W."/>
            <person name="Demirev P."/>
            <person name="Lindquist J."/>
            <person name="Liem A."/>
            <person name="Fochler E."/>
            <person name="Read T.D."/>
            <person name="Tapia R."/>
            <person name="Johnson S."/>
            <person name="Bishop-Lilly K.A."/>
            <person name="Detter C."/>
            <person name="Han C."/>
            <person name="Sozhamannan S."/>
            <person name="Rosenzweig C.N."/>
            <person name="Skowronski E.W."/>
        </authorList>
    </citation>
    <scope>NUCLEOTIDE SEQUENCE [LARGE SCALE GENOMIC DNA]</scope>
    <source>
        <strain evidence="2 3">1942</strain>
    </source>
</reference>
<organism evidence="2 3">
    <name type="scientific">Bacillus atrophaeus (strain 1942)</name>
    <dbReference type="NCBI Taxonomy" id="720555"/>
    <lineage>
        <taxon>Bacteria</taxon>
        <taxon>Bacillati</taxon>
        <taxon>Bacillota</taxon>
        <taxon>Bacilli</taxon>
        <taxon>Bacillales</taxon>
        <taxon>Bacillaceae</taxon>
        <taxon>Bacillus</taxon>
    </lineage>
</organism>